<evidence type="ECO:0000313" key="3">
    <source>
        <dbReference type="Proteomes" id="UP001595528"/>
    </source>
</evidence>
<keyword evidence="3" id="KW-1185">Reference proteome</keyword>
<proteinExistence type="predicted"/>
<dbReference type="EMBL" id="JBHRTR010000023">
    <property type="protein sequence ID" value="MFC3227475.1"/>
    <property type="molecule type" value="Genomic_DNA"/>
</dbReference>
<dbReference type="Proteomes" id="UP001595528">
    <property type="component" value="Unassembled WGS sequence"/>
</dbReference>
<accession>A0ABV7KZ86</accession>
<sequence length="187" mass="19237">MRHIPGPAIVYATLLAASLPTAMSRPAAAAVDLDWQVSLSGEVALSEVRFGKVAGWTCTTGSLTATAASGSCTGKPEGGWFGTDEFTDRPPMIAFIVKPTFPVHLPDSPTGIPGAPVQLACPVAANLTSTASQVRHGGFSPESAPDISTDDIAEPGYCNHLNLVHAGGNAWTLTYSGPTTSEGVMQD</sequence>
<feature type="signal peptide" evidence="1">
    <location>
        <begin position="1"/>
        <end position="29"/>
    </location>
</feature>
<feature type="chain" id="PRO_5046319993" evidence="1">
    <location>
        <begin position="30"/>
        <end position="187"/>
    </location>
</feature>
<name>A0ABV7KZ86_9PROT</name>
<evidence type="ECO:0000313" key="2">
    <source>
        <dbReference type="EMBL" id="MFC3227475.1"/>
    </source>
</evidence>
<comment type="caution">
    <text evidence="2">The sequence shown here is derived from an EMBL/GenBank/DDBJ whole genome shotgun (WGS) entry which is preliminary data.</text>
</comment>
<evidence type="ECO:0000256" key="1">
    <source>
        <dbReference type="SAM" id="SignalP"/>
    </source>
</evidence>
<protein>
    <submittedName>
        <fullName evidence="2">Uncharacterized protein</fullName>
    </submittedName>
</protein>
<dbReference type="RefSeq" id="WP_379899645.1">
    <property type="nucleotide sequence ID" value="NZ_JBHRTR010000023.1"/>
</dbReference>
<keyword evidence="1" id="KW-0732">Signal</keyword>
<reference evidence="3" key="1">
    <citation type="journal article" date="2019" name="Int. J. Syst. Evol. Microbiol.">
        <title>The Global Catalogue of Microorganisms (GCM) 10K type strain sequencing project: providing services to taxonomists for standard genome sequencing and annotation.</title>
        <authorList>
            <consortium name="The Broad Institute Genomics Platform"/>
            <consortium name="The Broad Institute Genome Sequencing Center for Infectious Disease"/>
            <person name="Wu L."/>
            <person name="Ma J."/>
        </authorList>
    </citation>
    <scope>NUCLEOTIDE SEQUENCE [LARGE SCALE GENOMIC DNA]</scope>
    <source>
        <strain evidence="3">KCTC 42964</strain>
    </source>
</reference>
<gene>
    <name evidence="2" type="ORF">ACFOGJ_09555</name>
</gene>
<organism evidence="2 3">
    <name type="scientific">Marinibaculum pumilum</name>
    <dbReference type="NCBI Taxonomy" id="1766165"/>
    <lineage>
        <taxon>Bacteria</taxon>
        <taxon>Pseudomonadati</taxon>
        <taxon>Pseudomonadota</taxon>
        <taxon>Alphaproteobacteria</taxon>
        <taxon>Rhodospirillales</taxon>
        <taxon>Rhodospirillaceae</taxon>
        <taxon>Marinibaculum</taxon>
    </lineage>
</organism>